<name>A0ABW9UGS9_9BACL</name>
<feature type="chain" id="PRO_5045145611" description="SLH domain-containing protein" evidence="1">
    <location>
        <begin position="28"/>
        <end position="631"/>
    </location>
</feature>
<keyword evidence="4" id="KW-1185">Reference proteome</keyword>
<keyword evidence="1" id="KW-0732">Signal</keyword>
<dbReference type="EMBL" id="WSEM01000034">
    <property type="protein sequence ID" value="MVQ39369.1"/>
    <property type="molecule type" value="Genomic_DNA"/>
</dbReference>
<feature type="domain" description="SLH" evidence="2">
    <location>
        <begin position="438"/>
        <end position="499"/>
    </location>
</feature>
<dbReference type="SUPFAM" id="SSF49384">
    <property type="entry name" value="Carbohydrate-binding domain"/>
    <property type="match status" value="1"/>
</dbReference>
<dbReference type="CDD" id="cd08548">
    <property type="entry name" value="Type_I_cohesin_like"/>
    <property type="match status" value="1"/>
</dbReference>
<dbReference type="PANTHER" id="PTHR43308">
    <property type="entry name" value="OUTER MEMBRANE PROTEIN ALPHA-RELATED"/>
    <property type="match status" value="1"/>
</dbReference>
<dbReference type="Pfam" id="PF00963">
    <property type="entry name" value="Cohesin"/>
    <property type="match status" value="1"/>
</dbReference>
<evidence type="ECO:0000313" key="3">
    <source>
        <dbReference type="EMBL" id="MVQ39369.1"/>
    </source>
</evidence>
<dbReference type="InterPro" id="IPR008965">
    <property type="entry name" value="CBM2/CBM3_carb-bd_dom_sf"/>
</dbReference>
<protein>
    <recommendedName>
        <fullName evidence="2">SLH domain-containing protein</fullName>
    </recommendedName>
</protein>
<evidence type="ECO:0000259" key="2">
    <source>
        <dbReference type="PROSITE" id="PS51272"/>
    </source>
</evidence>
<comment type="caution">
    <text evidence="3">The sequence shown here is derived from an EMBL/GenBank/DDBJ whole genome shotgun (WGS) entry which is preliminary data.</text>
</comment>
<dbReference type="PROSITE" id="PS51272">
    <property type="entry name" value="SLH"/>
    <property type="match status" value="3"/>
</dbReference>
<feature type="domain" description="SLH" evidence="2">
    <location>
        <begin position="500"/>
        <end position="563"/>
    </location>
</feature>
<feature type="signal peptide" evidence="1">
    <location>
        <begin position="1"/>
        <end position="27"/>
    </location>
</feature>
<evidence type="ECO:0000313" key="4">
    <source>
        <dbReference type="Proteomes" id="UP000467637"/>
    </source>
</evidence>
<dbReference type="Proteomes" id="UP000467637">
    <property type="component" value="Unassembled WGS sequence"/>
</dbReference>
<proteinExistence type="predicted"/>
<gene>
    <name evidence="3" type="ORF">GON05_32725</name>
</gene>
<sequence length="631" mass="68757">MMMQKHLQQIRLKGTMAVLLAVGSVSAFPAWALATPVEAATVQLTIGNASAETNSAFTIPVTATPTNGEIASYNMQIDFDPKAFQIHAITSKYGSSDLTTCSENTEGCFQASFDNENGWIRVIWIDPSTGSTDPHPIKGKQVLFDISGTTKASTGNKTFAIDTKSTENFSFTDGHFIDKEPQQLKPEAQIIENSFNVSDPPSNSGTGTAPTIDVKVYIDGKLQEKSATAITTTINGRVTTSITVDNDKVIQQLEHNTVKTLMLPFRDNTSQVVVGELNGKLVKAMEGKDASVQIQTDRATYTLPAAQIRIDNISHEIGSNVSLEDIKIRVKIADGSAKQSDELKLLAQTEQFNNVTSPVDFEVEATFGDKQVQVHQFNNYVERSLALPDGVDPTKMTTGIVLHNDGTVTHVPTRIHKEDNKYYADIKSLTNSTYSVIWNPKTFTDVTSHWSRTDVSDLASRLIVQGTSKDAFSPDRAITRAEFTTILLRALGLYSPKEAQAVSFSDVTSSDWFEPQVTTAVSYKLVSGYEDGTFQPNGLITRAEAMKMLEQALALVQLDVIKDAQAINALLAAFTDQDEIQPWARQAIAASVSQGIAEGADNKLSPNANITRAQTAAMVRRLLIKAHLIND</sequence>
<dbReference type="Pfam" id="PF00395">
    <property type="entry name" value="SLH"/>
    <property type="match status" value="3"/>
</dbReference>
<evidence type="ECO:0000256" key="1">
    <source>
        <dbReference type="SAM" id="SignalP"/>
    </source>
</evidence>
<dbReference type="Gene3D" id="2.60.40.680">
    <property type="match status" value="1"/>
</dbReference>
<dbReference type="InterPro" id="IPR051465">
    <property type="entry name" value="Cell_Envelope_Struct_Comp"/>
</dbReference>
<reference evidence="3 4" key="1">
    <citation type="submission" date="2019-12" db="EMBL/GenBank/DDBJ databases">
        <authorList>
            <person name="Huq M.A."/>
        </authorList>
    </citation>
    <scope>NUCLEOTIDE SEQUENCE [LARGE SCALE GENOMIC DNA]</scope>
    <source>
        <strain evidence="3 4">MAH-34</strain>
    </source>
</reference>
<organism evidence="3 4">
    <name type="scientific">Paenibacillus anseongense</name>
    <dbReference type="NCBI Taxonomy" id="2682845"/>
    <lineage>
        <taxon>Bacteria</taxon>
        <taxon>Bacillati</taxon>
        <taxon>Bacillota</taxon>
        <taxon>Bacilli</taxon>
        <taxon>Bacillales</taxon>
        <taxon>Paenibacillaceae</taxon>
        <taxon>Paenibacillus</taxon>
    </lineage>
</organism>
<dbReference type="InterPro" id="IPR002102">
    <property type="entry name" value="Cohesin_dom"/>
</dbReference>
<dbReference type="PANTHER" id="PTHR43308:SF5">
    <property type="entry name" value="S-LAYER PROTEIN _ PEPTIDOGLYCAN ENDO-BETA-N-ACETYLGLUCOSAMINIDASE"/>
    <property type="match status" value="1"/>
</dbReference>
<dbReference type="InterPro" id="IPR001119">
    <property type="entry name" value="SLH_dom"/>
</dbReference>
<accession>A0ABW9UGS9</accession>
<feature type="domain" description="SLH" evidence="2">
    <location>
        <begin position="571"/>
        <end position="631"/>
    </location>
</feature>